<organism evidence="1">
    <name type="scientific">marine sediment metagenome</name>
    <dbReference type="NCBI Taxonomy" id="412755"/>
    <lineage>
        <taxon>unclassified sequences</taxon>
        <taxon>metagenomes</taxon>
        <taxon>ecological metagenomes</taxon>
    </lineage>
</organism>
<accession>X0V1M4</accession>
<reference evidence="1" key="1">
    <citation type="journal article" date="2014" name="Front. Microbiol.">
        <title>High frequency of phylogenetically diverse reductive dehalogenase-homologous genes in deep subseafloor sedimentary metagenomes.</title>
        <authorList>
            <person name="Kawai M."/>
            <person name="Futagami T."/>
            <person name="Toyoda A."/>
            <person name="Takaki Y."/>
            <person name="Nishi S."/>
            <person name="Hori S."/>
            <person name="Arai W."/>
            <person name="Tsubouchi T."/>
            <person name="Morono Y."/>
            <person name="Uchiyama I."/>
            <person name="Ito T."/>
            <person name="Fujiyama A."/>
            <person name="Inagaki F."/>
            <person name="Takami H."/>
        </authorList>
    </citation>
    <scope>NUCLEOTIDE SEQUENCE</scope>
    <source>
        <strain evidence="1">Expedition CK06-06</strain>
    </source>
</reference>
<evidence type="ECO:0000313" key="1">
    <source>
        <dbReference type="EMBL" id="GAG11995.1"/>
    </source>
</evidence>
<proteinExistence type="predicted"/>
<feature type="non-terminal residue" evidence="1">
    <location>
        <position position="68"/>
    </location>
</feature>
<sequence>MPTDRDAVLAQNRGVLNDGGARHLSFGQATLNIPFADRKMLGIKYPDLDSKDGDLHARAWRKFNKSRE</sequence>
<dbReference type="AlphaFoldDB" id="X0V1M4"/>
<name>X0V1M4_9ZZZZ</name>
<dbReference type="EMBL" id="BARS01022178">
    <property type="protein sequence ID" value="GAG11995.1"/>
    <property type="molecule type" value="Genomic_DNA"/>
</dbReference>
<comment type="caution">
    <text evidence="1">The sequence shown here is derived from an EMBL/GenBank/DDBJ whole genome shotgun (WGS) entry which is preliminary data.</text>
</comment>
<gene>
    <name evidence="1" type="ORF">S01H1_35485</name>
</gene>
<protein>
    <submittedName>
        <fullName evidence="1">Uncharacterized protein</fullName>
    </submittedName>
</protein>